<dbReference type="AlphaFoldDB" id="A0A2M8W3Z5"/>
<comment type="function">
    <text evidence="2 11">Catalyzes a salvage reaction resulting in the formation of AMP, that is energically less costly than de novo synthesis.</text>
</comment>
<comment type="catalytic activity">
    <reaction evidence="1 11">
        <text>AMP + diphosphate = 5-phospho-alpha-D-ribose 1-diphosphate + adenine</text>
        <dbReference type="Rhea" id="RHEA:16609"/>
        <dbReference type="ChEBI" id="CHEBI:16708"/>
        <dbReference type="ChEBI" id="CHEBI:33019"/>
        <dbReference type="ChEBI" id="CHEBI:58017"/>
        <dbReference type="ChEBI" id="CHEBI:456215"/>
        <dbReference type="EC" id="2.4.2.7"/>
    </reaction>
</comment>
<dbReference type="NCBIfam" id="TIGR01090">
    <property type="entry name" value="apt"/>
    <property type="match status" value="1"/>
</dbReference>
<comment type="subcellular location">
    <subcellularLocation>
        <location evidence="3 11">Cytoplasm</location>
    </subcellularLocation>
</comment>
<dbReference type="CDD" id="cd06223">
    <property type="entry name" value="PRTases_typeI"/>
    <property type="match status" value="1"/>
</dbReference>
<evidence type="ECO:0000256" key="6">
    <source>
        <dbReference type="ARBA" id="ARBA00011893"/>
    </source>
</evidence>
<dbReference type="PANTHER" id="PTHR32315:SF3">
    <property type="entry name" value="ADENINE PHOSPHORIBOSYLTRANSFERASE"/>
    <property type="match status" value="1"/>
</dbReference>
<dbReference type="EMBL" id="PGTZ01000011">
    <property type="protein sequence ID" value="PJI85645.1"/>
    <property type="molecule type" value="Genomic_DNA"/>
</dbReference>
<comment type="caution">
    <text evidence="13">The sequence shown here is derived from an EMBL/GenBank/DDBJ whole genome shotgun (WGS) entry which is preliminary data.</text>
</comment>
<evidence type="ECO:0000256" key="9">
    <source>
        <dbReference type="ARBA" id="ARBA00022679"/>
    </source>
</evidence>
<dbReference type="GO" id="GO:0005737">
    <property type="term" value="C:cytoplasm"/>
    <property type="evidence" value="ECO:0007669"/>
    <property type="project" value="UniProtKB-SubCell"/>
</dbReference>
<dbReference type="GO" id="GO:0006168">
    <property type="term" value="P:adenine salvage"/>
    <property type="evidence" value="ECO:0007669"/>
    <property type="project" value="InterPro"/>
</dbReference>
<dbReference type="GO" id="GO:0003999">
    <property type="term" value="F:adenine phosphoribosyltransferase activity"/>
    <property type="evidence" value="ECO:0007669"/>
    <property type="project" value="UniProtKB-UniRule"/>
</dbReference>
<dbReference type="NCBIfam" id="NF002636">
    <property type="entry name" value="PRK02304.1-5"/>
    <property type="match status" value="1"/>
</dbReference>
<dbReference type="InterPro" id="IPR005764">
    <property type="entry name" value="Ade_phspho_trans"/>
</dbReference>
<dbReference type="GO" id="GO:0002055">
    <property type="term" value="F:adenine binding"/>
    <property type="evidence" value="ECO:0007669"/>
    <property type="project" value="TreeGrafter"/>
</dbReference>
<dbReference type="RefSeq" id="WP_100350929.1">
    <property type="nucleotide sequence ID" value="NZ_PGTZ01000011.1"/>
</dbReference>
<dbReference type="UniPathway" id="UPA00588">
    <property type="reaction ID" value="UER00646"/>
</dbReference>
<dbReference type="GO" id="GO:0006166">
    <property type="term" value="P:purine ribonucleoside salvage"/>
    <property type="evidence" value="ECO:0007669"/>
    <property type="project" value="UniProtKB-UniRule"/>
</dbReference>
<comment type="similarity">
    <text evidence="5 11">Belongs to the purine/pyrimidine phosphoribosyltransferase family.</text>
</comment>
<accession>A0A2M8W3Z5</accession>
<feature type="domain" description="Phosphoribosyltransferase" evidence="12">
    <location>
        <begin position="40"/>
        <end position="158"/>
    </location>
</feature>
<dbReference type="GO" id="GO:0016208">
    <property type="term" value="F:AMP binding"/>
    <property type="evidence" value="ECO:0007669"/>
    <property type="project" value="TreeGrafter"/>
</dbReference>
<dbReference type="EC" id="2.4.2.7" evidence="6 11"/>
<dbReference type="InterPro" id="IPR050054">
    <property type="entry name" value="UPRTase/APRTase"/>
</dbReference>
<dbReference type="SUPFAM" id="SSF53271">
    <property type="entry name" value="PRTase-like"/>
    <property type="match status" value="1"/>
</dbReference>
<name>A0A2M8W3Z5_9MICO</name>
<keyword evidence="10 11" id="KW-0660">Purine salvage</keyword>
<evidence type="ECO:0000313" key="14">
    <source>
        <dbReference type="Proteomes" id="UP000231586"/>
    </source>
</evidence>
<dbReference type="GO" id="GO:0044209">
    <property type="term" value="P:AMP salvage"/>
    <property type="evidence" value="ECO:0007669"/>
    <property type="project" value="UniProtKB-UniRule"/>
</dbReference>
<dbReference type="Pfam" id="PF00156">
    <property type="entry name" value="Pribosyltran"/>
    <property type="match status" value="1"/>
</dbReference>
<dbReference type="NCBIfam" id="NF002634">
    <property type="entry name" value="PRK02304.1-3"/>
    <property type="match status" value="1"/>
</dbReference>
<organism evidence="13 14">
    <name type="scientific">Luteimicrobium subarcticum</name>
    <dbReference type="NCBI Taxonomy" id="620910"/>
    <lineage>
        <taxon>Bacteria</taxon>
        <taxon>Bacillati</taxon>
        <taxon>Actinomycetota</taxon>
        <taxon>Actinomycetes</taxon>
        <taxon>Micrococcales</taxon>
        <taxon>Luteimicrobium</taxon>
    </lineage>
</organism>
<reference evidence="13 14" key="1">
    <citation type="submission" date="2017-11" db="EMBL/GenBank/DDBJ databases">
        <title>Genomic Encyclopedia of Archaeal and Bacterial Type Strains, Phase II (KMG-II): From Individual Species to Whole Genera.</title>
        <authorList>
            <person name="Goeker M."/>
        </authorList>
    </citation>
    <scope>NUCLEOTIDE SEQUENCE [LARGE SCALE GENOMIC DNA]</scope>
    <source>
        <strain evidence="13 14">DSM 22413</strain>
    </source>
</reference>
<keyword evidence="9 11" id="KW-0808">Transferase</keyword>
<evidence type="ECO:0000256" key="7">
    <source>
        <dbReference type="ARBA" id="ARBA00022490"/>
    </source>
</evidence>
<comment type="subunit">
    <text evidence="11">Homodimer.</text>
</comment>
<evidence type="ECO:0000259" key="12">
    <source>
        <dbReference type="Pfam" id="PF00156"/>
    </source>
</evidence>
<dbReference type="OrthoDB" id="9803963at2"/>
<evidence type="ECO:0000256" key="3">
    <source>
        <dbReference type="ARBA" id="ARBA00004496"/>
    </source>
</evidence>
<evidence type="ECO:0000256" key="8">
    <source>
        <dbReference type="ARBA" id="ARBA00022676"/>
    </source>
</evidence>
<evidence type="ECO:0000256" key="1">
    <source>
        <dbReference type="ARBA" id="ARBA00000868"/>
    </source>
</evidence>
<evidence type="ECO:0000256" key="10">
    <source>
        <dbReference type="ARBA" id="ARBA00022726"/>
    </source>
</evidence>
<dbReference type="Proteomes" id="UP000231586">
    <property type="component" value="Unassembled WGS sequence"/>
</dbReference>
<dbReference type="InterPro" id="IPR029057">
    <property type="entry name" value="PRTase-like"/>
</dbReference>
<proteinExistence type="inferred from homology"/>
<dbReference type="HAMAP" id="MF_00004">
    <property type="entry name" value="Aden_phosphoribosyltr"/>
    <property type="match status" value="1"/>
</dbReference>
<protein>
    <recommendedName>
        <fullName evidence="6 11">Adenine phosphoribosyltransferase</fullName>
        <shortName evidence="11">APRT</shortName>
        <ecNumber evidence="6 11">2.4.2.7</ecNumber>
    </recommendedName>
</protein>
<keyword evidence="8 11" id="KW-0328">Glycosyltransferase</keyword>
<sequence>MSPQPLSPEAAERLEALVRPVPDYPEPGVVFRDITPLLADGDALASVVDELAAWTTADHGTVDLVAGMEARGFILGAALALRLGVGFVPLRKAGKLPPPVESVSYALEYGEATLEVRTGTVPTGARVLVVDDVLATGGTAAAAAALVERCGAEVVAMGFLLEITGLGGRDVLGRHTVEALFQV</sequence>
<evidence type="ECO:0000313" key="13">
    <source>
        <dbReference type="EMBL" id="PJI85645.1"/>
    </source>
</evidence>
<dbReference type="Gene3D" id="3.40.50.2020">
    <property type="match status" value="1"/>
</dbReference>
<dbReference type="InterPro" id="IPR000836">
    <property type="entry name" value="PRTase_dom"/>
</dbReference>
<evidence type="ECO:0000256" key="2">
    <source>
        <dbReference type="ARBA" id="ARBA00003968"/>
    </source>
</evidence>
<keyword evidence="14" id="KW-1185">Reference proteome</keyword>
<dbReference type="FunFam" id="3.40.50.2020:FF:000021">
    <property type="entry name" value="Adenine phosphoribosyltransferase"/>
    <property type="match status" value="1"/>
</dbReference>
<evidence type="ECO:0000256" key="5">
    <source>
        <dbReference type="ARBA" id="ARBA00008391"/>
    </source>
</evidence>
<gene>
    <name evidence="11" type="primary">apt</name>
    <name evidence="13" type="ORF">CLV34_2829</name>
</gene>
<keyword evidence="7 11" id="KW-0963">Cytoplasm</keyword>
<comment type="pathway">
    <text evidence="4 11">Purine metabolism; AMP biosynthesis via salvage pathway; AMP from adenine: step 1/1.</text>
</comment>
<evidence type="ECO:0000256" key="11">
    <source>
        <dbReference type="HAMAP-Rule" id="MF_00004"/>
    </source>
</evidence>
<evidence type="ECO:0000256" key="4">
    <source>
        <dbReference type="ARBA" id="ARBA00004659"/>
    </source>
</evidence>
<dbReference type="PANTHER" id="PTHR32315">
    <property type="entry name" value="ADENINE PHOSPHORIBOSYLTRANSFERASE"/>
    <property type="match status" value="1"/>
</dbReference>